<dbReference type="CDD" id="cd07333">
    <property type="entry name" value="M48C_bepA_like"/>
    <property type="match status" value="1"/>
</dbReference>
<protein>
    <submittedName>
        <fullName evidence="9">Peptidase</fullName>
    </submittedName>
</protein>
<dbReference type="GO" id="GO:0016020">
    <property type="term" value="C:membrane"/>
    <property type="evidence" value="ECO:0007669"/>
    <property type="project" value="TreeGrafter"/>
</dbReference>
<feature type="signal peptide" evidence="7">
    <location>
        <begin position="1"/>
        <end position="29"/>
    </location>
</feature>
<keyword evidence="6" id="KW-0482">Metalloprotease</keyword>
<evidence type="ECO:0000256" key="6">
    <source>
        <dbReference type="ARBA" id="ARBA00023049"/>
    </source>
</evidence>
<dbReference type="PANTHER" id="PTHR22726:SF24">
    <property type="entry name" value="M48 FAMILY METALLOPEPTIDASE"/>
    <property type="match status" value="1"/>
</dbReference>
<comment type="cofactor">
    <cofactor evidence="1">
        <name>Zn(2+)</name>
        <dbReference type="ChEBI" id="CHEBI:29105"/>
    </cofactor>
</comment>
<dbReference type="KEGG" id="rhg:EXZ61_19345"/>
<organism evidence="9 10">
    <name type="scientific">Rhodoferax aquaticus</name>
    <dbReference type="NCBI Taxonomy" id="2527691"/>
    <lineage>
        <taxon>Bacteria</taxon>
        <taxon>Pseudomonadati</taxon>
        <taxon>Pseudomonadota</taxon>
        <taxon>Betaproteobacteria</taxon>
        <taxon>Burkholderiales</taxon>
        <taxon>Comamonadaceae</taxon>
        <taxon>Rhodoferax</taxon>
    </lineage>
</organism>
<evidence type="ECO:0000256" key="7">
    <source>
        <dbReference type="SAM" id="SignalP"/>
    </source>
</evidence>
<dbReference type="GO" id="GO:0046872">
    <property type="term" value="F:metal ion binding"/>
    <property type="evidence" value="ECO:0007669"/>
    <property type="project" value="UniProtKB-KW"/>
</dbReference>
<evidence type="ECO:0000313" key="9">
    <source>
        <dbReference type="EMBL" id="QDL56142.1"/>
    </source>
</evidence>
<evidence type="ECO:0000256" key="3">
    <source>
        <dbReference type="ARBA" id="ARBA00022723"/>
    </source>
</evidence>
<keyword evidence="10" id="KW-1185">Reference proteome</keyword>
<reference evidence="10" key="2">
    <citation type="journal article" date="2020" name="Int. J. Syst. Evol. Microbiol.">
        <title>Genomic insights into a novel species Rhodoferax aquaticus sp. nov., isolated from freshwater.</title>
        <authorList>
            <person name="Li T."/>
            <person name="Zhuo Y."/>
            <person name="Jin C.Z."/>
            <person name="Wu X."/>
            <person name="Ko S.R."/>
            <person name="Jin F.J."/>
            <person name="Ahn C.Y."/>
            <person name="Oh H.M."/>
            <person name="Lee H.G."/>
            <person name="Jin L."/>
        </authorList>
    </citation>
    <scope>NUCLEOTIDE SEQUENCE [LARGE SCALE GENOMIC DNA]</scope>
    <source>
        <strain evidence="10">Gr-4</strain>
    </source>
</reference>
<keyword evidence="5" id="KW-0862">Zinc</keyword>
<name>A0A515ETZ7_9BURK</name>
<dbReference type="InterPro" id="IPR001915">
    <property type="entry name" value="Peptidase_M48"/>
</dbReference>
<keyword evidence="4" id="KW-0378">Hydrolase</keyword>
<proteinExistence type="predicted"/>
<dbReference type="GO" id="GO:0051603">
    <property type="term" value="P:proteolysis involved in protein catabolic process"/>
    <property type="evidence" value="ECO:0007669"/>
    <property type="project" value="TreeGrafter"/>
</dbReference>
<dbReference type="GO" id="GO:0004222">
    <property type="term" value="F:metalloendopeptidase activity"/>
    <property type="evidence" value="ECO:0007669"/>
    <property type="project" value="InterPro"/>
</dbReference>
<accession>A0A515ETZ7</accession>
<gene>
    <name evidence="9" type="ORF">EXZ61_19345</name>
</gene>
<keyword evidence="7" id="KW-0732">Signal</keyword>
<feature type="domain" description="Peptidase M48" evidence="8">
    <location>
        <begin position="69"/>
        <end position="268"/>
    </location>
</feature>
<keyword evidence="2" id="KW-0645">Protease</keyword>
<dbReference type="EMBL" id="CP036282">
    <property type="protein sequence ID" value="QDL56142.1"/>
    <property type="molecule type" value="Genomic_DNA"/>
</dbReference>
<dbReference type="Gene3D" id="3.30.2010.10">
    <property type="entry name" value="Metalloproteases ('zincins'), catalytic domain"/>
    <property type="match status" value="1"/>
</dbReference>
<keyword evidence="3" id="KW-0479">Metal-binding</keyword>
<dbReference type="RefSeq" id="WP_142813496.1">
    <property type="nucleotide sequence ID" value="NZ_CP036282.1"/>
</dbReference>
<evidence type="ECO:0000256" key="4">
    <source>
        <dbReference type="ARBA" id="ARBA00022801"/>
    </source>
</evidence>
<dbReference type="AlphaFoldDB" id="A0A515ETZ7"/>
<dbReference type="InterPro" id="IPR051156">
    <property type="entry name" value="Mito/Outer_Membr_Metalloprot"/>
</dbReference>
<evidence type="ECO:0000256" key="1">
    <source>
        <dbReference type="ARBA" id="ARBA00001947"/>
    </source>
</evidence>
<evidence type="ECO:0000256" key="5">
    <source>
        <dbReference type="ARBA" id="ARBA00022833"/>
    </source>
</evidence>
<reference evidence="10" key="1">
    <citation type="submission" date="2019-02" db="EMBL/GenBank/DDBJ databases">
        <title>Complete genome sequence of Rhodoferax sp. Gr-4.</title>
        <authorList>
            <person name="Jin L."/>
        </authorList>
    </citation>
    <scope>NUCLEOTIDE SEQUENCE [LARGE SCALE GENOMIC DNA]</scope>
    <source>
        <strain evidence="10">Gr-4</strain>
    </source>
</reference>
<dbReference type="Proteomes" id="UP000317365">
    <property type="component" value="Chromosome"/>
</dbReference>
<evidence type="ECO:0000313" key="10">
    <source>
        <dbReference type="Proteomes" id="UP000317365"/>
    </source>
</evidence>
<dbReference type="PANTHER" id="PTHR22726">
    <property type="entry name" value="METALLOENDOPEPTIDASE OMA1"/>
    <property type="match status" value="1"/>
</dbReference>
<evidence type="ECO:0000259" key="8">
    <source>
        <dbReference type="Pfam" id="PF01435"/>
    </source>
</evidence>
<sequence>MHIPRRFTSKWLAPALLGAALLTSCGTQMVNPVTGETERSVMSESDELAEGAKGHQQVLQEYGVFNNPAVQSYVNALGQRLAALSHRKELKWHFTVLDSPEINAFALPGGYVYVTRGIMAYMDSEADLAGVIGHEIGHVTARHGAQRATSQQNAGLGVLAASVLGAVLESQGVTGAGRLAGDVSQTVAAGYVASYGREQELQADGLGAEYLARTAFNPNNMVDVIKVLKNQELFAADQAKAEGRPVPKGGDWLASHPSNDQRLEMISRIAAQYADKGPYNTEGRERYLKAITGLGFGDSAEQGLTRGSNFYHPTLGFGLTAPSGWRIQNGQEQLAVVNAASDAALVVRLVPPKAGKSPNDIIKAMLKPTQGRTEGLTINGLPATRFVGVRQNAQGQSQSLEATVVTGPGENAYVLQLSAKDGQALQRARAGLQEAQGSFRALTTQDKAAARPWVIQTVAYPKGGFAELAKNSPISNPEKQLRLINGYYTGGEPKAGQLVKVIAAK</sequence>
<dbReference type="PROSITE" id="PS51257">
    <property type="entry name" value="PROKAR_LIPOPROTEIN"/>
    <property type="match status" value="1"/>
</dbReference>
<feature type="chain" id="PRO_5022161651" evidence="7">
    <location>
        <begin position="30"/>
        <end position="505"/>
    </location>
</feature>
<evidence type="ECO:0000256" key="2">
    <source>
        <dbReference type="ARBA" id="ARBA00022670"/>
    </source>
</evidence>
<dbReference type="Pfam" id="PF01435">
    <property type="entry name" value="Peptidase_M48"/>
    <property type="match status" value="1"/>
</dbReference>